<evidence type="ECO:0000313" key="7">
    <source>
        <dbReference type="Proteomes" id="UP000036987"/>
    </source>
</evidence>
<organism evidence="6 7">
    <name type="scientific">Zostera marina</name>
    <name type="common">Eelgrass</name>
    <dbReference type="NCBI Taxonomy" id="29655"/>
    <lineage>
        <taxon>Eukaryota</taxon>
        <taxon>Viridiplantae</taxon>
        <taxon>Streptophyta</taxon>
        <taxon>Embryophyta</taxon>
        <taxon>Tracheophyta</taxon>
        <taxon>Spermatophyta</taxon>
        <taxon>Magnoliopsida</taxon>
        <taxon>Liliopsida</taxon>
        <taxon>Zosteraceae</taxon>
        <taxon>Zostera</taxon>
    </lineage>
</organism>
<protein>
    <submittedName>
        <fullName evidence="6">NB-ARC domain-containing disease resistance protein</fullName>
    </submittedName>
</protein>
<proteinExistence type="inferred from homology"/>
<keyword evidence="3" id="KW-0611">Plant defense</keyword>
<dbReference type="Gene3D" id="1.10.10.10">
    <property type="entry name" value="Winged helix-like DNA-binding domain superfamily/Winged helix DNA-binding domain"/>
    <property type="match status" value="1"/>
</dbReference>
<dbReference type="GO" id="GO:0043531">
    <property type="term" value="F:ADP binding"/>
    <property type="evidence" value="ECO:0007669"/>
    <property type="project" value="InterPro"/>
</dbReference>
<evidence type="ECO:0000256" key="1">
    <source>
        <dbReference type="ARBA" id="ARBA00008894"/>
    </source>
</evidence>
<dbReference type="Pfam" id="PF00931">
    <property type="entry name" value="NB-ARC"/>
    <property type="match status" value="1"/>
</dbReference>
<dbReference type="SUPFAM" id="SSF52058">
    <property type="entry name" value="L domain-like"/>
    <property type="match status" value="1"/>
</dbReference>
<sequence>MERNKKAIYNALEEQNVNVIGVCGMEGSGKTTLMQQIKYEMEKRSYFKLVIMVTMSGDLAIKKIQDQIERRLPKNNVDGTMDDGQRSAARANILSRRLEKVEGNILIIFDDVWEPLNFTEIGIPSSNKSCKIILTTRDQTVCETMGAKEINIVVLDTYESWKLFESINVGSNKYVDPGLKHAVCKESAGLPLAISVVAKSLNNNKLDEDDWLKTLRYLKNSNPVGMVGRNGIVYNSAQLSYDGLEENKLKFCFLLCSLFPEDCEIDFFDLICYGIEEDEERWADYAKKGIDSLNDFLDIFKHLKSKGLILQTRSKSTARMHDVVRDIAINIAKKEGFFIKTGAGLENWPQFYNNEFKWISLMDNSIKGITDKPQNVEVFISKRETSISDLTPCIQKLKNLRVLMHGMRSYEKFKQVPISIEHLIKLGNLSVLCLQHSKTKELDKEFGRLVKLRVIDFTGTEIDIIRSKVFSSLKNLEVLYMHDSFHHWKASNDENEDCVAFEELSTLKHLYALGVDIKNKDIISDKYRVVGNFPLIKHFSIRSRLRHTLFDDMSMDFNYLVLDQNIENIAQWLKLLLTKTKKLQMDVDCQD</sequence>
<dbReference type="InterPro" id="IPR050905">
    <property type="entry name" value="Plant_NBS-LRR"/>
</dbReference>
<evidence type="ECO:0000259" key="5">
    <source>
        <dbReference type="SMART" id="SM00382"/>
    </source>
</evidence>
<dbReference type="InterPro" id="IPR003593">
    <property type="entry name" value="AAA+_ATPase"/>
</dbReference>
<evidence type="ECO:0000256" key="4">
    <source>
        <dbReference type="ARBA" id="ARBA00022840"/>
    </source>
</evidence>
<dbReference type="GO" id="GO:0005524">
    <property type="term" value="F:ATP binding"/>
    <property type="evidence" value="ECO:0007669"/>
    <property type="project" value="UniProtKB-KW"/>
</dbReference>
<evidence type="ECO:0000256" key="2">
    <source>
        <dbReference type="ARBA" id="ARBA00022737"/>
    </source>
</evidence>
<name>A0A0K9PV58_ZOSMR</name>
<dbReference type="GO" id="GO:0006952">
    <property type="term" value="P:defense response"/>
    <property type="evidence" value="ECO:0007669"/>
    <property type="project" value="UniProtKB-KW"/>
</dbReference>
<dbReference type="Gene3D" id="3.40.50.300">
    <property type="entry name" value="P-loop containing nucleotide triphosphate hydrolases"/>
    <property type="match status" value="1"/>
</dbReference>
<dbReference type="FunFam" id="3.40.50.300:FF:001091">
    <property type="entry name" value="Probable disease resistance protein At1g61300"/>
    <property type="match status" value="1"/>
</dbReference>
<dbReference type="AlphaFoldDB" id="A0A0K9PV58"/>
<keyword evidence="2" id="KW-0677">Repeat</keyword>
<dbReference type="InterPro" id="IPR002182">
    <property type="entry name" value="NB-ARC"/>
</dbReference>
<keyword evidence="7" id="KW-1185">Reference proteome</keyword>
<evidence type="ECO:0000313" key="6">
    <source>
        <dbReference type="EMBL" id="KMZ72891.1"/>
    </source>
</evidence>
<dbReference type="Proteomes" id="UP000036987">
    <property type="component" value="Unassembled WGS sequence"/>
</dbReference>
<reference evidence="7" key="1">
    <citation type="journal article" date="2016" name="Nature">
        <title>The genome of the seagrass Zostera marina reveals angiosperm adaptation to the sea.</title>
        <authorList>
            <person name="Olsen J.L."/>
            <person name="Rouze P."/>
            <person name="Verhelst B."/>
            <person name="Lin Y.-C."/>
            <person name="Bayer T."/>
            <person name="Collen J."/>
            <person name="Dattolo E."/>
            <person name="De Paoli E."/>
            <person name="Dittami S."/>
            <person name="Maumus F."/>
            <person name="Michel G."/>
            <person name="Kersting A."/>
            <person name="Lauritano C."/>
            <person name="Lohaus R."/>
            <person name="Toepel M."/>
            <person name="Tonon T."/>
            <person name="Vanneste K."/>
            <person name="Amirebrahimi M."/>
            <person name="Brakel J."/>
            <person name="Bostroem C."/>
            <person name="Chovatia M."/>
            <person name="Grimwood J."/>
            <person name="Jenkins J.W."/>
            <person name="Jueterbock A."/>
            <person name="Mraz A."/>
            <person name="Stam W.T."/>
            <person name="Tice H."/>
            <person name="Bornberg-Bauer E."/>
            <person name="Green P.J."/>
            <person name="Pearson G.A."/>
            <person name="Procaccini G."/>
            <person name="Duarte C.M."/>
            <person name="Schmutz J."/>
            <person name="Reusch T.B.H."/>
            <person name="Van de Peer Y."/>
        </authorList>
    </citation>
    <scope>NUCLEOTIDE SEQUENCE [LARGE SCALE GENOMIC DNA]</scope>
    <source>
        <strain evidence="7">cv. Finnish</strain>
    </source>
</reference>
<keyword evidence="4" id="KW-0067">ATP-binding</keyword>
<dbReference type="InterPro" id="IPR042197">
    <property type="entry name" value="Apaf_helical"/>
</dbReference>
<dbReference type="OMA" id="ELCISEC"/>
<dbReference type="InterPro" id="IPR032675">
    <property type="entry name" value="LRR_dom_sf"/>
</dbReference>
<dbReference type="PRINTS" id="PR00364">
    <property type="entry name" value="DISEASERSIST"/>
</dbReference>
<gene>
    <name evidence="6" type="ORF">ZOSMA_1597G00010</name>
</gene>
<dbReference type="PANTHER" id="PTHR33463">
    <property type="entry name" value="NB-ARC DOMAIN-CONTAINING PROTEIN-RELATED"/>
    <property type="match status" value="1"/>
</dbReference>
<dbReference type="OrthoDB" id="664960at2759"/>
<keyword evidence="4" id="KW-0547">Nucleotide-binding</keyword>
<comment type="caution">
    <text evidence="6">The sequence shown here is derived from an EMBL/GenBank/DDBJ whole genome shotgun (WGS) entry which is preliminary data.</text>
</comment>
<comment type="similarity">
    <text evidence="1">Belongs to the disease resistance NB-LRR family.</text>
</comment>
<dbReference type="Gene3D" id="3.80.10.10">
    <property type="entry name" value="Ribonuclease Inhibitor"/>
    <property type="match status" value="1"/>
</dbReference>
<dbReference type="InterPro" id="IPR036388">
    <property type="entry name" value="WH-like_DNA-bd_sf"/>
</dbReference>
<evidence type="ECO:0000256" key="3">
    <source>
        <dbReference type="ARBA" id="ARBA00022821"/>
    </source>
</evidence>
<dbReference type="STRING" id="29655.A0A0K9PV58"/>
<accession>A0A0K9PV58</accession>
<dbReference type="SUPFAM" id="SSF52540">
    <property type="entry name" value="P-loop containing nucleoside triphosphate hydrolases"/>
    <property type="match status" value="1"/>
</dbReference>
<dbReference type="SMART" id="SM00382">
    <property type="entry name" value="AAA"/>
    <property type="match status" value="1"/>
</dbReference>
<dbReference type="EMBL" id="LFYR01000618">
    <property type="protein sequence ID" value="KMZ72891.1"/>
    <property type="molecule type" value="Genomic_DNA"/>
</dbReference>
<dbReference type="InterPro" id="IPR027417">
    <property type="entry name" value="P-loop_NTPase"/>
</dbReference>
<dbReference type="Gene3D" id="1.10.8.430">
    <property type="entry name" value="Helical domain of apoptotic protease-activating factors"/>
    <property type="match status" value="1"/>
</dbReference>
<feature type="domain" description="AAA+ ATPase" evidence="5">
    <location>
        <begin position="16"/>
        <end position="156"/>
    </location>
</feature>